<evidence type="ECO:0000313" key="2">
    <source>
        <dbReference type="Proteomes" id="UP000789570"/>
    </source>
</evidence>
<feature type="non-terminal residue" evidence="1">
    <location>
        <position position="1"/>
    </location>
</feature>
<keyword evidence="2" id="KW-1185">Reference proteome</keyword>
<sequence length="112" mass="13603">SSDSWIKAAKEIQKLERFFNQQVKLMQESFQDKEEETFILIWLTEDMILNLKKNLKKNFNEMLAKEYIKKRFIFEYLVYLLNEKKKIKASIDVINMIYNSNSKLKAIWIQQT</sequence>
<organism evidence="1 2">
    <name type="scientific">Funneliformis caledonium</name>
    <dbReference type="NCBI Taxonomy" id="1117310"/>
    <lineage>
        <taxon>Eukaryota</taxon>
        <taxon>Fungi</taxon>
        <taxon>Fungi incertae sedis</taxon>
        <taxon>Mucoromycota</taxon>
        <taxon>Glomeromycotina</taxon>
        <taxon>Glomeromycetes</taxon>
        <taxon>Glomerales</taxon>
        <taxon>Glomeraceae</taxon>
        <taxon>Funneliformis</taxon>
    </lineage>
</organism>
<proteinExistence type="predicted"/>
<comment type="caution">
    <text evidence="1">The sequence shown here is derived from an EMBL/GenBank/DDBJ whole genome shotgun (WGS) entry which is preliminary data.</text>
</comment>
<reference evidence="1" key="1">
    <citation type="submission" date="2021-06" db="EMBL/GenBank/DDBJ databases">
        <authorList>
            <person name="Kallberg Y."/>
            <person name="Tangrot J."/>
            <person name="Rosling A."/>
        </authorList>
    </citation>
    <scope>NUCLEOTIDE SEQUENCE</scope>
    <source>
        <strain evidence="1">UK204</strain>
    </source>
</reference>
<dbReference type="EMBL" id="CAJVPQ010015264">
    <property type="protein sequence ID" value="CAG8742119.1"/>
    <property type="molecule type" value="Genomic_DNA"/>
</dbReference>
<name>A0A9N9INK3_9GLOM</name>
<feature type="non-terminal residue" evidence="1">
    <location>
        <position position="112"/>
    </location>
</feature>
<accession>A0A9N9INK3</accession>
<dbReference type="AlphaFoldDB" id="A0A9N9INK3"/>
<gene>
    <name evidence="1" type="ORF">FCALED_LOCUS15698</name>
</gene>
<protein>
    <submittedName>
        <fullName evidence="1">5597_t:CDS:1</fullName>
    </submittedName>
</protein>
<dbReference type="Proteomes" id="UP000789570">
    <property type="component" value="Unassembled WGS sequence"/>
</dbReference>
<evidence type="ECO:0000313" key="1">
    <source>
        <dbReference type="EMBL" id="CAG8742119.1"/>
    </source>
</evidence>